<dbReference type="PANTHER" id="PTHR24045:SF0">
    <property type="entry name" value="N-ACETYLGLUCOSAMINE-1-PHOSPHOTRANSFERASE SUBUNITS ALPHA_BETA"/>
    <property type="match status" value="1"/>
</dbReference>
<dbReference type="PATRIC" id="fig|38300.4.peg.1904"/>
<evidence type="ECO:0000256" key="2">
    <source>
        <dbReference type="ARBA" id="ARBA00022679"/>
    </source>
</evidence>
<dbReference type="InterPro" id="IPR001296">
    <property type="entry name" value="Glyco_trans_1"/>
</dbReference>
<comment type="similarity">
    <text evidence="1">Belongs to the stealth family.</text>
</comment>
<evidence type="ECO:0000256" key="3">
    <source>
        <dbReference type="ARBA" id="ARBA00023169"/>
    </source>
</evidence>
<keyword evidence="3" id="KW-0270">Exopolysaccharide synthesis</keyword>
<dbReference type="Pfam" id="PF11380">
    <property type="entry name" value="Stealth_CR2"/>
    <property type="match status" value="1"/>
</dbReference>
<dbReference type="KEGG" id="spri:SPRI_1795"/>
<dbReference type="InterPro" id="IPR031356">
    <property type="entry name" value="Stealth_CR4"/>
</dbReference>
<dbReference type="Pfam" id="PF17103">
    <property type="entry name" value="Stealth_CR4"/>
    <property type="match status" value="1"/>
</dbReference>
<dbReference type="Pfam" id="PF00534">
    <property type="entry name" value="Glycos_transf_1"/>
    <property type="match status" value="1"/>
</dbReference>
<dbReference type="OrthoDB" id="570545at2"/>
<evidence type="ECO:0000313" key="4">
    <source>
        <dbReference type="EMBL" id="ALC20101.1"/>
    </source>
</evidence>
<dbReference type="Pfam" id="PF17101">
    <property type="entry name" value="Stealth_CR1"/>
    <property type="match status" value="1"/>
</dbReference>
<name>A0A0M4D929_STRPR</name>
<dbReference type="InterPro" id="IPR047141">
    <property type="entry name" value="Stealth"/>
</dbReference>
<dbReference type="InterPro" id="IPR021520">
    <property type="entry name" value="Stealth_CR2"/>
</dbReference>
<sequence>MKIAFLLARADVMSDAERAVFQHASLLADRHEVRVVSVFKARRRRFVSPDERVAVQFLVEAADPVHQAVRGSGPDATTGAALAAMPSEIVERRWDGLYHRLADIELEYFLQGIDADVIVPTSPALLAYVARFAPARVLTVHHEQRAVESGGAEREPLALYGARCDALTFSGARSEQWFADTFGPGAARLTHLPPGLPEGFRPRSTLETRMVTMASRLEKGSRTGDVLAAWAKVSGLHPMWTLRILGDGPYGRALRQRRDQLGLQSSVQFIGEAPHLAEEWAKASIAVSIADEDAVGLSLMEAQAAGVPVIAYDAPGVTRDVVMEGQTGLLVTPGDVEALASVLTAVIEQQEMRHSMGRSAAAYAARFRPTDGWEMLLAALRADLSSGRRELMKAERVAAYALHCGVDGKGRPAAAAPPSTRHSRRLANAEQRVLQGATGLVRDGGQICRVTDAETPFDVMQANLALAANALEQGGIPYFVTRTSKIRHSLAVFVGQREAALKALADSCQGQAVYMALLNDSDAAMTTTLASMATEHVNTPCAGVRVYQNVVTPARTLRLGAAYGCTISFWEEDPEEPDHITSPLRTLIGSRIPKEALTRVPTVLGGRRYPTITPFEQTLHHDVAFPIDAVYTWVDGSDVDWLERKNAVLAAKGMDTEDAAASAARFRNRDELRYSLRSLDMYAPWIRNIYIVTDRQVPAWLDPAHPRVRVVDHTEIFGDDGVLPTYNSHAIESRMHHIEDLSEQFLYFNDDVFVAKPIQPSLFFLGNGQSKHFMSSNAIPMNPVRPTDEYSRSAAKNNRELVSWAFGRLLVNSFIHAPHPLRRSVMYDLERTFPDQLRATAASQLRDRSDVSVASSLHHYFGYYTERSVPGSISSGFVNVGISEQVKKLNHLLSARSNDVFCLNDFHDGDVSEDEQDATLAAFLPSYFPIASQFEAGSARNRLFHAGHLPGWPL</sequence>
<dbReference type="GeneID" id="97237153"/>
<evidence type="ECO:0000256" key="1">
    <source>
        <dbReference type="ARBA" id="ARBA00007583"/>
    </source>
</evidence>
<dbReference type="Pfam" id="PF17102">
    <property type="entry name" value="Stealth_CR3"/>
    <property type="match status" value="1"/>
</dbReference>
<dbReference type="AlphaFoldDB" id="A0A0M4D929"/>
<keyword evidence="2 4" id="KW-0808">Transferase</keyword>
<organism evidence="4">
    <name type="scientific">Streptomyces pristinaespiralis</name>
    <dbReference type="NCBI Taxonomy" id="38300"/>
    <lineage>
        <taxon>Bacteria</taxon>
        <taxon>Bacillati</taxon>
        <taxon>Actinomycetota</taxon>
        <taxon>Actinomycetes</taxon>
        <taxon>Kitasatosporales</taxon>
        <taxon>Streptomycetaceae</taxon>
        <taxon>Streptomyces</taxon>
    </lineage>
</organism>
<reference evidence="4 5" key="1">
    <citation type="submission" date="2015-08" db="EMBL/GenBank/DDBJ databases">
        <title>Genome sequence of the pristinamycin over-producing bacterium Streptomyces pristinaespiralis HCCB10218.</title>
        <authorList>
            <person name="Tian J."/>
            <person name="Yang J."/>
            <person name="Li L."/>
            <person name="Ruan L."/>
            <person name="Wei W."/>
            <person name="Zheng G."/>
            <person name="Wei Z."/>
            <person name="Yang S."/>
            <person name="Ge M."/>
            <person name="Jiang W."/>
            <person name="Lu Y."/>
        </authorList>
    </citation>
    <scope>NUCLEOTIDE SEQUENCE [LARGE SCALE GENOMIC DNA]</scope>
    <source>
        <strain evidence="4 5">HCCB 10218</strain>
    </source>
</reference>
<proteinExistence type="inferred from homology"/>
<protein>
    <submittedName>
        <fullName evidence="4">Transferase</fullName>
    </submittedName>
</protein>
<accession>A0A0M4D929</accession>
<dbReference type="EMBL" id="CP011340">
    <property type="protein sequence ID" value="ALC20101.1"/>
    <property type="molecule type" value="Genomic_DNA"/>
</dbReference>
<dbReference type="GO" id="GO:0000271">
    <property type="term" value="P:polysaccharide biosynthetic process"/>
    <property type="evidence" value="ECO:0007669"/>
    <property type="project" value="UniProtKB-KW"/>
</dbReference>
<dbReference type="STRING" id="38300.SPRI_1795"/>
<dbReference type="RefSeq" id="WP_005310520.1">
    <property type="nucleotide sequence ID" value="NZ_CP011340.1"/>
</dbReference>
<dbReference type="Gene3D" id="3.40.50.2000">
    <property type="entry name" value="Glycogen Phosphorylase B"/>
    <property type="match status" value="2"/>
</dbReference>
<dbReference type="GO" id="GO:0016772">
    <property type="term" value="F:transferase activity, transferring phosphorus-containing groups"/>
    <property type="evidence" value="ECO:0007669"/>
    <property type="project" value="InterPro"/>
</dbReference>
<dbReference type="InterPro" id="IPR031358">
    <property type="entry name" value="Stealth_CR1"/>
</dbReference>
<dbReference type="Proteomes" id="UP000060513">
    <property type="component" value="Chromosome"/>
</dbReference>
<dbReference type="InterPro" id="IPR031357">
    <property type="entry name" value="Stealth_CR3"/>
</dbReference>
<evidence type="ECO:0000313" key="5">
    <source>
        <dbReference type="Proteomes" id="UP000060513"/>
    </source>
</evidence>
<dbReference type="SUPFAM" id="SSF53756">
    <property type="entry name" value="UDP-Glycosyltransferase/glycogen phosphorylase"/>
    <property type="match status" value="1"/>
</dbReference>
<dbReference type="GO" id="GO:0016757">
    <property type="term" value="F:glycosyltransferase activity"/>
    <property type="evidence" value="ECO:0007669"/>
    <property type="project" value="InterPro"/>
</dbReference>
<dbReference type="PANTHER" id="PTHR24045">
    <property type="match status" value="1"/>
</dbReference>
<gene>
    <name evidence="4" type="ORF">SPRI_1795</name>
</gene>